<reference evidence="2 3" key="1">
    <citation type="submission" date="2020-04" db="EMBL/GenBank/DDBJ databases">
        <title>Plant Genome Project.</title>
        <authorList>
            <person name="Zhang R.-G."/>
        </authorList>
    </citation>
    <scope>NUCLEOTIDE SEQUENCE [LARGE SCALE GENOMIC DNA]</scope>
    <source>
        <strain evidence="2">YNK0</strain>
        <tissue evidence="2">Leaf</tissue>
    </source>
</reference>
<dbReference type="InterPro" id="IPR031052">
    <property type="entry name" value="FHY3/FAR1"/>
</dbReference>
<keyword evidence="1" id="KW-0539">Nucleus</keyword>
<evidence type="ECO:0000256" key="1">
    <source>
        <dbReference type="RuleBase" id="RU367018"/>
    </source>
</evidence>
<keyword evidence="1" id="KW-0479">Metal-binding</keyword>
<comment type="caution">
    <text evidence="2">The sequence shown here is derived from an EMBL/GenBank/DDBJ whole genome shotgun (WGS) entry which is preliminary data.</text>
</comment>
<dbReference type="PANTHER" id="PTHR31669:SF283">
    <property type="entry name" value="PROTEIN FAR1-RELATED SEQUENCE"/>
    <property type="match status" value="1"/>
</dbReference>
<dbReference type="OrthoDB" id="1928232at2759"/>
<evidence type="ECO:0000313" key="3">
    <source>
        <dbReference type="Proteomes" id="UP000655225"/>
    </source>
</evidence>
<organism evidence="2 3">
    <name type="scientific">Tetracentron sinense</name>
    <name type="common">Spur-leaf</name>
    <dbReference type="NCBI Taxonomy" id="13715"/>
    <lineage>
        <taxon>Eukaryota</taxon>
        <taxon>Viridiplantae</taxon>
        <taxon>Streptophyta</taxon>
        <taxon>Embryophyta</taxon>
        <taxon>Tracheophyta</taxon>
        <taxon>Spermatophyta</taxon>
        <taxon>Magnoliopsida</taxon>
        <taxon>Trochodendrales</taxon>
        <taxon>Trochodendraceae</taxon>
        <taxon>Tetracentron</taxon>
    </lineage>
</organism>
<comment type="subcellular location">
    <subcellularLocation>
        <location evidence="1">Nucleus</location>
    </subcellularLocation>
</comment>
<keyword evidence="1" id="KW-0863">Zinc-finger</keyword>
<keyword evidence="3" id="KW-1185">Reference proteome</keyword>
<dbReference type="AlphaFoldDB" id="A0A835DA26"/>
<dbReference type="GO" id="GO:0008270">
    <property type="term" value="F:zinc ion binding"/>
    <property type="evidence" value="ECO:0007669"/>
    <property type="project" value="UniProtKB-UniRule"/>
</dbReference>
<dbReference type="GO" id="GO:0006355">
    <property type="term" value="P:regulation of DNA-templated transcription"/>
    <property type="evidence" value="ECO:0007669"/>
    <property type="project" value="UniProtKB-UniRule"/>
</dbReference>
<evidence type="ECO:0000313" key="2">
    <source>
        <dbReference type="EMBL" id="KAF8395998.1"/>
    </source>
</evidence>
<dbReference type="EMBL" id="JABCRI010000012">
    <property type="protein sequence ID" value="KAF8395998.1"/>
    <property type="molecule type" value="Genomic_DNA"/>
</dbReference>
<sequence>MNDSLATLYEVRQQWVPVVLKDTFFLLEMSTTQRSESMNSFFDGYVYSKTALKEFLDQYDLVLHEKYEKEAQADFDSFYTNPMLKTSCCFERQIAEVYTREMFIKFQNEVYGMECCSNTGVKVAGKERIFSKDGKMLEPKIYEVFFNVAEVEVR</sequence>
<dbReference type="Proteomes" id="UP000655225">
    <property type="component" value="Unassembled WGS sequence"/>
</dbReference>
<dbReference type="PANTHER" id="PTHR31669">
    <property type="entry name" value="PROTEIN FAR1-RELATED SEQUENCE 10-RELATED"/>
    <property type="match status" value="1"/>
</dbReference>
<dbReference type="OMA" id="YKSTHID"/>
<accession>A0A835DA26</accession>
<protein>
    <recommendedName>
        <fullName evidence="1">Protein FAR1-RELATED SEQUENCE</fullName>
    </recommendedName>
</protein>
<keyword evidence="1" id="KW-0862">Zinc</keyword>
<gene>
    <name evidence="2" type="ORF">HHK36_017609</name>
</gene>
<comment type="function">
    <text evidence="1">Putative transcription activator involved in regulating light control of development.</text>
</comment>
<proteinExistence type="inferred from homology"/>
<comment type="similarity">
    <text evidence="1">Belongs to the FHY3/FAR1 family.</text>
</comment>
<dbReference type="GO" id="GO:0005634">
    <property type="term" value="C:nucleus"/>
    <property type="evidence" value="ECO:0007669"/>
    <property type="project" value="UniProtKB-SubCell"/>
</dbReference>
<name>A0A835DA26_TETSI</name>